<gene>
    <name evidence="1" type="ORF">H8S09_09465</name>
</gene>
<reference evidence="1 2" key="1">
    <citation type="submission" date="2020-08" db="EMBL/GenBank/DDBJ databases">
        <title>Genome public.</title>
        <authorList>
            <person name="Liu C."/>
            <person name="Sun Q."/>
        </authorList>
    </citation>
    <scope>NUCLEOTIDE SEQUENCE [LARGE SCALE GENOMIC DNA]</scope>
    <source>
        <strain evidence="1 2">NSJ-10</strain>
    </source>
</reference>
<comment type="caution">
    <text evidence="1">The sequence shown here is derived from an EMBL/GenBank/DDBJ whole genome shotgun (WGS) entry which is preliminary data.</text>
</comment>
<proteinExistence type="predicted"/>
<keyword evidence="2" id="KW-1185">Reference proteome</keyword>
<sequence>MTRNLKAVVTGEINEKFYLIKNGKYIGFNHLHDLVGHGYTNLNDDLMDGNYDIYRKYRAGKCVLNIEFIAE</sequence>
<dbReference type="RefSeq" id="WP_186847791.1">
    <property type="nucleotide sequence ID" value="NZ_JACOOX010000005.1"/>
</dbReference>
<evidence type="ECO:0000313" key="2">
    <source>
        <dbReference type="Proteomes" id="UP000615234"/>
    </source>
</evidence>
<dbReference type="EMBL" id="JACOOX010000005">
    <property type="protein sequence ID" value="MBC5663117.1"/>
    <property type="molecule type" value="Genomic_DNA"/>
</dbReference>
<dbReference type="AlphaFoldDB" id="A0A8I0DV76"/>
<accession>A0A8I0DV76</accession>
<dbReference type="Proteomes" id="UP000615234">
    <property type="component" value="Unassembled WGS sequence"/>
</dbReference>
<protein>
    <submittedName>
        <fullName evidence="1">Uncharacterized protein</fullName>
    </submittedName>
</protein>
<evidence type="ECO:0000313" key="1">
    <source>
        <dbReference type="EMBL" id="MBC5663117.1"/>
    </source>
</evidence>
<name>A0A8I0DV76_9FIRM</name>
<organism evidence="1 2">
    <name type="scientific">Coprococcus hominis</name>
    <name type="common">ex Liu et al. 2022</name>
    <dbReference type="NCBI Taxonomy" id="2763039"/>
    <lineage>
        <taxon>Bacteria</taxon>
        <taxon>Bacillati</taxon>
        <taxon>Bacillota</taxon>
        <taxon>Clostridia</taxon>
        <taxon>Lachnospirales</taxon>
        <taxon>Lachnospiraceae</taxon>
        <taxon>Coprococcus</taxon>
    </lineage>
</organism>